<evidence type="ECO:0000313" key="1">
    <source>
        <dbReference type="Proteomes" id="UP000887577"/>
    </source>
</evidence>
<keyword evidence="1" id="KW-1185">Reference proteome</keyword>
<proteinExistence type="predicted"/>
<dbReference type="InterPro" id="IPR036736">
    <property type="entry name" value="ACP-like_sf"/>
</dbReference>
<organism evidence="1 2">
    <name type="scientific">Panagrolaimus superbus</name>
    <dbReference type="NCBI Taxonomy" id="310955"/>
    <lineage>
        <taxon>Eukaryota</taxon>
        <taxon>Metazoa</taxon>
        <taxon>Ecdysozoa</taxon>
        <taxon>Nematoda</taxon>
        <taxon>Chromadorea</taxon>
        <taxon>Rhabditida</taxon>
        <taxon>Tylenchina</taxon>
        <taxon>Panagrolaimomorpha</taxon>
        <taxon>Panagrolaimoidea</taxon>
        <taxon>Panagrolaimidae</taxon>
        <taxon>Panagrolaimus</taxon>
    </lineage>
</organism>
<reference evidence="2" key="1">
    <citation type="submission" date="2022-11" db="UniProtKB">
        <authorList>
            <consortium name="WormBaseParasite"/>
        </authorList>
    </citation>
    <scope>IDENTIFICATION</scope>
</reference>
<dbReference type="Proteomes" id="UP000887577">
    <property type="component" value="Unplaced"/>
</dbReference>
<name>A0A914YKT7_9BILA</name>
<dbReference type="AlphaFoldDB" id="A0A914YKT7"/>
<dbReference type="SUPFAM" id="SSF47336">
    <property type="entry name" value="ACP-like"/>
    <property type="match status" value="1"/>
</dbReference>
<dbReference type="WBParaSite" id="PSU_v2.g19492.t1">
    <property type="protein sequence ID" value="PSU_v2.g19492.t1"/>
    <property type="gene ID" value="PSU_v2.g19492"/>
</dbReference>
<sequence>MDWTKIFKTRKDLNGIVLLGSQRENDSKNAKNSNNKSESATKFNETIAATSAPSTATPNNTKLAMPFSMAPPLNITKTIVESAIASQISEILHLSPTDNEEGFENGMGFMELGLDSLKLYMLAQNLSKKLSFLLQKILPSVSLISLKIRLQKNYQNLFKQNFNLQKLLLL</sequence>
<evidence type="ECO:0000313" key="2">
    <source>
        <dbReference type="WBParaSite" id="PSU_v2.g19492.t1"/>
    </source>
</evidence>
<protein>
    <submittedName>
        <fullName evidence="2">Carrier domain-containing protein</fullName>
    </submittedName>
</protein>
<accession>A0A914YKT7</accession>